<organism evidence="2 3">
    <name type="scientific">Acanthopleuribacter pedis</name>
    <dbReference type="NCBI Taxonomy" id="442870"/>
    <lineage>
        <taxon>Bacteria</taxon>
        <taxon>Pseudomonadati</taxon>
        <taxon>Acidobacteriota</taxon>
        <taxon>Holophagae</taxon>
        <taxon>Acanthopleuribacterales</taxon>
        <taxon>Acanthopleuribacteraceae</taxon>
        <taxon>Acanthopleuribacter</taxon>
    </lineage>
</organism>
<dbReference type="AlphaFoldDB" id="A0A8J7U409"/>
<evidence type="ECO:0000313" key="3">
    <source>
        <dbReference type="Proteomes" id="UP000664417"/>
    </source>
</evidence>
<dbReference type="GO" id="GO:0050152">
    <property type="term" value="F:omega-amidase activity"/>
    <property type="evidence" value="ECO:0007669"/>
    <property type="project" value="TreeGrafter"/>
</dbReference>
<dbReference type="Proteomes" id="UP000664417">
    <property type="component" value="Unassembled WGS sequence"/>
</dbReference>
<reference evidence="2" key="1">
    <citation type="submission" date="2021-03" db="EMBL/GenBank/DDBJ databases">
        <authorList>
            <person name="Wang G."/>
        </authorList>
    </citation>
    <scope>NUCLEOTIDE SEQUENCE</scope>
    <source>
        <strain evidence="2">KCTC 12899</strain>
    </source>
</reference>
<dbReference type="GO" id="GO:0106008">
    <property type="term" value="F:2-oxoglutaramate amidase activity"/>
    <property type="evidence" value="ECO:0007669"/>
    <property type="project" value="TreeGrafter"/>
</dbReference>
<dbReference type="PANTHER" id="PTHR47799">
    <property type="entry name" value="OMEGA-AMIDASE YAFV"/>
    <property type="match status" value="1"/>
</dbReference>
<dbReference type="Gene3D" id="3.60.110.10">
    <property type="entry name" value="Carbon-nitrogen hydrolase"/>
    <property type="match status" value="1"/>
</dbReference>
<sequence>MVRIGLLQFDIAWENPAGNVAKVTDLVRTGLQAQGSPKLDLLVLPELWICGFTMNLEAYKTFDAGHEAMKTLAREHDCAVLGGLPHQVEGGQQNRCYLVEGDQSTAYAKIKTFTFAGEHKKYQRGSESLRLPVAGFQLSPFVCYDLRFPELPRAMVPETNIISYVANWPAVRVHHWRSLLIARAIENLSYVIGVNRVGRDGAGLDYNGQSLLIGPRGDIVLDCGDQEGLFLAEIDPQEVRETRATWPFLNDK</sequence>
<dbReference type="InterPro" id="IPR052737">
    <property type="entry name" value="Omega-amidase_YafV"/>
</dbReference>
<evidence type="ECO:0000313" key="2">
    <source>
        <dbReference type="EMBL" id="MBO1320162.1"/>
    </source>
</evidence>
<dbReference type="PROSITE" id="PS50263">
    <property type="entry name" value="CN_HYDROLASE"/>
    <property type="match status" value="1"/>
</dbReference>
<dbReference type="InterPro" id="IPR003010">
    <property type="entry name" value="C-N_Hydrolase"/>
</dbReference>
<dbReference type="SUPFAM" id="SSF56317">
    <property type="entry name" value="Carbon-nitrogen hydrolase"/>
    <property type="match status" value="1"/>
</dbReference>
<dbReference type="EMBL" id="JAFREP010000016">
    <property type="protein sequence ID" value="MBO1320162.1"/>
    <property type="molecule type" value="Genomic_DNA"/>
</dbReference>
<gene>
    <name evidence="2" type="ORF">J3U88_16925</name>
</gene>
<dbReference type="InterPro" id="IPR036526">
    <property type="entry name" value="C-N_Hydrolase_sf"/>
</dbReference>
<accession>A0A8J7U409</accession>
<proteinExistence type="predicted"/>
<protein>
    <recommendedName>
        <fullName evidence="1">CN hydrolase domain-containing protein</fullName>
    </recommendedName>
</protein>
<dbReference type="RefSeq" id="WP_207860116.1">
    <property type="nucleotide sequence ID" value="NZ_JAFREP010000016.1"/>
</dbReference>
<dbReference type="Pfam" id="PF00795">
    <property type="entry name" value="CN_hydrolase"/>
    <property type="match status" value="1"/>
</dbReference>
<evidence type="ECO:0000259" key="1">
    <source>
        <dbReference type="PROSITE" id="PS50263"/>
    </source>
</evidence>
<name>A0A8J7U409_9BACT</name>
<keyword evidence="3" id="KW-1185">Reference proteome</keyword>
<dbReference type="PANTHER" id="PTHR47799:SF1">
    <property type="entry name" value="OMEGA-AMIDASE YAFV"/>
    <property type="match status" value="1"/>
</dbReference>
<comment type="caution">
    <text evidence="2">The sequence shown here is derived from an EMBL/GenBank/DDBJ whole genome shotgun (WGS) entry which is preliminary data.</text>
</comment>
<feature type="domain" description="CN hydrolase" evidence="1">
    <location>
        <begin position="2"/>
        <end position="236"/>
    </location>
</feature>